<dbReference type="OrthoDB" id="9770306at2"/>
<dbReference type="InterPro" id="IPR004017">
    <property type="entry name" value="Cys_rich_dom"/>
</dbReference>
<dbReference type="RefSeq" id="WP_087925017.1">
    <property type="nucleotide sequence ID" value="NZ_CP021744.1"/>
</dbReference>
<reference evidence="2 3" key="1">
    <citation type="submission" date="2017-06" db="EMBL/GenBank/DDBJ databases">
        <title>Streptomyces albireticuli Genome sequencing and assembly.</title>
        <authorList>
            <person name="Wang Y."/>
            <person name="Du B."/>
            <person name="Ding Y."/>
            <person name="Liu H."/>
            <person name="Hou Q."/>
            <person name="Liu K."/>
            <person name="Yao L."/>
            <person name="Wang C."/>
        </authorList>
    </citation>
    <scope>NUCLEOTIDE SEQUENCE [LARGE SCALE GENOMIC DNA]</scope>
    <source>
        <strain evidence="2 3">MDJK11</strain>
    </source>
</reference>
<evidence type="ECO:0000313" key="2">
    <source>
        <dbReference type="EMBL" id="ARZ66388.1"/>
    </source>
</evidence>
<name>A0A1Z2KWG5_9ACTN</name>
<sequence length="250" mass="26899">MRVGLFVTCVNDSLYPRTGRAVVALLERLGVQVDFPMAQSCCGQPMFNTGYRHQTEPLVRRYAAAFRDHDHIVAPSGSCAAMVRDNYPRIGARAEAEGRGTELSEAAASVVPKTYELTEFLVDVLGVTDVGAYFPHTVTYHPTCHGLRVLGLGDRPRRLLERVEGLELRELEGAEECCGFGGTFAVKNPAVSSAMGSDKSRAIARTGAEAVCTVDNSCLMHIGGVLAREGSPVRPVHIAEILAGTKDPAR</sequence>
<feature type="domain" description="Cysteine-rich" evidence="1">
    <location>
        <begin position="138"/>
        <end position="222"/>
    </location>
</feature>
<dbReference type="Proteomes" id="UP000195755">
    <property type="component" value="Chromosome"/>
</dbReference>
<evidence type="ECO:0000313" key="3">
    <source>
        <dbReference type="Proteomes" id="UP000195755"/>
    </source>
</evidence>
<dbReference type="GO" id="GO:0005829">
    <property type="term" value="C:cytosol"/>
    <property type="evidence" value="ECO:0007669"/>
    <property type="project" value="TreeGrafter"/>
</dbReference>
<dbReference type="Pfam" id="PF02754">
    <property type="entry name" value="CCG"/>
    <property type="match status" value="2"/>
</dbReference>
<proteinExistence type="predicted"/>
<dbReference type="GO" id="GO:0016491">
    <property type="term" value="F:oxidoreductase activity"/>
    <property type="evidence" value="ECO:0007669"/>
    <property type="project" value="UniProtKB-ARBA"/>
</dbReference>
<dbReference type="PANTHER" id="PTHR30296:SF0">
    <property type="entry name" value="LACTATE UTILIZATION PROTEIN A"/>
    <property type="match status" value="1"/>
</dbReference>
<dbReference type="PANTHER" id="PTHR30296">
    <property type="entry name" value="UNCHARACTERIZED PROTEIN YKGE"/>
    <property type="match status" value="1"/>
</dbReference>
<dbReference type="EMBL" id="CP021744">
    <property type="protein sequence ID" value="ARZ66388.1"/>
    <property type="molecule type" value="Genomic_DNA"/>
</dbReference>
<evidence type="ECO:0000259" key="1">
    <source>
        <dbReference type="Pfam" id="PF02754"/>
    </source>
</evidence>
<accession>A0A1Z2KWG5</accession>
<gene>
    <name evidence="2" type="ORF">SMD11_0722</name>
</gene>
<dbReference type="KEGG" id="salj:SMD11_0722"/>
<dbReference type="AlphaFoldDB" id="A0A1Z2KWG5"/>
<organism evidence="2 3">
    <name type="scientific">Streptomyces albireticuli</name>
    <dbReference type="NCBI Taxonomy" id="1940"/>
    <lineage>
        <taxon>Bacteria</taxon>
        <taxon>Bacillati</taxon>
        <taxon>Actinomycetota</taxon>
        <taxon>Actinomycetes</taxon>
        <taxon>Kitasatosporales</taxon>
        <taxon>Streptomycetaceae</taxon>
        <taxon>Streptomyces</taxon>
    </lineage>
</organism>
<protein>
    <submittedName>
        <fullName evidence="2">Fe-S osidoreductase</fullName>
    </submittedName>
</protein>
<feature type="domain" description="Cysteine-rich" evidence="1">
    <location>
        <begin position="3"/>
        <end position="83"/>
    </location>
</feature>